<sequence>MKKLLLALAIGTASLVSFSSCTKETNNYTNGYSYVYTVESSQWKAIPEANRPTYEVVIDVPDLDKQYFEDGEVSVAALFAGNPDFYEIIPGSIGDYHFSANYGIGSVAVYAEYRGPGSAVKPEKMLVKIVLTDALPGN</sequence>
<evidence type="ECO:0000256" key="1">
    <source>
        <dbReference type="SAM" id="SignalP"/>
    </source>
</evidence>
<keyword evidence="1" id="KW-0732">Signal</keyword>
<feature type="chain" id="PRO_5046337033" description="Gliding motility-associated lipoprotein GldH" evidence="1">
    <location>
        <begin position="20"/>
        <end position="138"/>
    </location>
</feature>
<dbReference type="EMBL" id="BAAAZI010000015">
    <property type="protein sequence ID" value="GAA4147588.1"/>
    <property type="molecule type" value="Genomic_DNA"/>
</dbReference>
<protein>
    <recommendedName>
        <fullName evidence="4">Gliding motility-associated lipoprotein GldH</fullName>
    </recommendedName>
</protein>
<reference evidence="3" key="1">
    <citation type="journal article" date="2019" name="Int. J. Syst. Evol. Microbiol.">
        <title>The Global Catalogue of Microorganisms (GCM) 10K type strain sequencing project: providing services to taxonomists for standard genome sequencing and annotation.</title>
        <authorList>
            <consortium name="The Broad Institute Genomics Platform"/>
            <consortium name="The Broad Institute Genome Sequencing Center for Infectious Disease"/>
            <person name="Wu L."/>
            <person name="Ma J."/>
        </authorList>
    </citation>
    <scope>NUCLEOTIDE SEQUENCE [LARGE SCALE GENOMIC DNA]</scope>
    <source>
        <strain evidence="3">JCM 16704</strain>
    </source>
</reference>
<feature type="signal peptide" evidence="1">
    <location>
        <begin position="1"/>
        <end position="19"/>
    </location>
</feature>
<evidence type="ECO:0008006" key="4">
    <source>
        <dbReference type="Google" id="ProtNLM"/>
    </source>
</evidence>
<proteinExistence type="predicted"/>
<evidence type="ECO:0000313" key="2">
    <source>
        <dbReference type="EMBL" id="GAA4147588.1"/>
    </source>
</evidence>
<dbReference type="Proteomes" id="UP001500101">
    <property type="component" value="Unassembled WGS sequence"/>
</dbReference>
<evidence type="ECO:0000313" key="3">
    <source>
        <dbReference type="Proteomes" id="UP001500101"/>
    </source>
</evidence>
<organism evidence="2 3">
    <name type="scientific">Sphingobacterium kyonggiense</name>
    <dbReference type="NCBI Taxonomy" id="714075"/>
    <lineage>
        <taxon>Bacteria</taxon>
        <taxon>Pseudomonadati</taxon>
        <taxon>Bacteroidota</taxon>
        <taxon>Sphingobacteriia</taxon>
        <taxon>Sphingobacteriales</taxon>
        <taxon>Sphingobacteriaceae</taxon>
        <taxon>Sphingobacterium</taxon>
    </lineage>
</organism>
<accession>A0ABP7Z592</accession>
<gene>
    <name evidence="2" type="ORF">GCM10022216_33660</name>
</gene>
<keyword evidence="3" id="KW-1185">Reference proteome</keyword>
<name>A0ABP7Z592_9SPHI</name>
<comment type="caution">
    <text evidence="2">The sequence shown here is derived from an EMBL/GenBank/DDBJ whole genome shotgun (WGS) entry which is preliminary data.</text>
</comment>
<dbReference type="RefSeq" id="WP_344675896.1">
    <property type="nucleotide sequence ID" value="NZ_BAAAZI010000015.1"/>
</dbReference>
<dbReference type="PROSITE" id="PS51257">
    <property type="entry name" value="PROKAR_LIPOPROTEIN"/>
    <property type="match status" value="1"/>
</dbReference>